<dbReference type="AlphaFoldDB" id="A0A410DRG2"/>
<proteinExistence type="predicted"/>
<evidence type="ECO:0000256" key="2">
    <source>
        <dbReference type="PIRSR" id="PIRSR620019-2"/>
    </source>
</evidence>
<dbReference type="InterPro" id="IPR001451">
    <property type="entry name" value="Hexapep"/>
</dbReference>
<feature type="site" description="Increases basicity of active site His" evidence="1">
    <location>
        <position position="140"/>
    </location>
</feature>
<gene>
    <name evidence="4" type="ORF">C1I91_08425</name>
</gene>
<evidence type="ECO:0000313" key="5">
    <source>
        <dbReference type="Proteomes" id="UP000286268"/>
    </source>
</evidence>
<dbReference type="Gene3D" id="2.160.10.10">
    <property type="entry name" value="Hexapeptide repeat proteins"/>
    <property type="match status" value="1"/>
</dbReference>
<organism evidence="4 5">
    <name type="scientific">Clostridium manihotivorum</name>
    <dbReference type="NCBI Taxonomy" id="2320868"/>
    <lineage>
        <taxon>Bacteria</taxon>
        <taxon>Bacillati</taxon>
        <taxon>Bacillota</taxon>
        <taxon>Clostridia</taxon>
        <taxon>Eubacteriales</taxon>
        <taxon>Clostridiaceae</taxon>
        <taxon>Clostridium</taxon>
    </lineage>
</organism>
<feature type="binding site" evidence="2">
    <location>
        <position position="148"/>
    </location>
    <ligand>
        <name>acetyl-CoA</name>
        <dbReference type="ChEBI" id="CHEBI:57288"/>
    </ligand>
</feature>
<feature type="binding site" evidence="2">
    <location>
        <position position="72"/>
    </location>
    <ligand>
        <name>substrate</name>
    </ligand>
</feature>
<dbReference type="CDD" id="cd03360">
    <property type="entry name" value="LbH_AT_putative"/>
    <property type="match status" value="1"/>
</dbReference>
<reference evidence="4 5" key="1">
    <citation type="submission" date="2018-01" db="EMBL/GenBank/DDBJ databases">
        <title>Genome Sequencing and Assembly of Anaerobacter polyendosporus strain CT4.</title>
        <authorList>
            <person name="Tachaapaikoon C."/>
            <person name="Sutheeworapong S."/>
            <person name="Jenjaroenpun P."/>
            <person name="Wongsurawat T."/>
            <person name="Nookeaw I."/>
            <person name="Cheawchanlertfa P."/>
            <person name="Kosugi A."/>
            <person name="Cheevadhanarak S."/>
            <person name="Ratanakhanokchai K."/>
        </authorList>
    </citation>
    <scope>NUCLEOTIDE SEQUENCE [LARGE SCALE GENOMIC DNA]</scope>
    <source>
        <strain evidence="4 5">CT4</strain>
    </source>
</reference>
<feature type="binding site" evidence="2">
    <location>
        <position position="169"/>
    </location>
    <ligand>
        <name>acetyl-CoA</name>
        <dbReference type="ChEBI" id="CHEBI:57288"/>
    </ligand>
</feature>
<keyword evidence="4" id="KW-0808">Transferase</keyword>
<dbReference type="Pfam" id="PF17836">
    <property type="entry name" value="PglD_N"/>
    <property type="match status" value="1"/>
</dbReference>
<dbReference type="InterPro" id="IPR041561">
    <property type="entry name" value="PglD_N"/>
</dbReference>
<dbReference type="PANTHER" id="PTHR43300:SF7">
    <property type="entry name" value="UDP-N-ACETYLBACILLOSAMINE N-ACETYLTRANSFERASE"/>
    <property type="match status" value="1"/>
</dbReference>
<dbReference type="Pfam" id="PF00132">
    <property type="entry name" value="Hexapep"/>
    <property type="match status" value="1"/>
</dbReference>
<dbReference type="PANTHER" id="PTHR43300">
    <property type="entry name" value="ACETYLTRANSFERASE"/>
    <property type="match status" value="1"/>
</dbReference>
<feature type="domain" description="PglD N-terminal" evidence="3">
    <location>
        <begin position="3"/>
        <end position="84"/>
    </location>
</feature>
<dbReference type="NCBIfam" id="TIGR03570">
    <property type="entry name" value="NeuD_NnaD"/>
    <property type="match status" value="1"/>
</dbReference>
<protein>
    <submittedName>
        <fullName evidence="4">Serine acetyltransferase</fullName>
    </submittedName>
</protein>
<dbReference type="InterPro" id="IPR011004">
    <property type="entry name" value="Trimer_LpxA-like_sf"/>
</dbReference>
<dbReference type="Proteomes" id="UP000286268">
    <property type="component" value="Chromosome"/>
</dbReference>
<dbReference type="GO" id="GO:0016740">
    <property type="term" value="F:transferase activity"/>
    <property type="evidence" value="ECO:0007669"/>
    <property type="project" value="UniProtKB-KW"/>
</dbReference>
<dbReference type="OrthoDB" id="9801456at2"/>
<name>A0A410DRG2_9CLOT</name>
<sequence>MKDIVLVGGGGHCKVIIDIIESRKEYNVIGIVDNNQNLKDVLSVPVLGNDNILEELYDKGISNAFVCIGALGNIDIRNKVYNKLKKIGFKIPKLIHKNSYISSNVSIGEGTCVMAGVIINPDSQIGENCIINTGAIIEHDCIVSDNVHVSPGVKVGGGVKISYNTHIGIGSTIIQGVTIGNNVIIGAGSVVVNDFSDNILAFGVPAKKKN</sequence>
<dbReference type="SUPFAM" id="SSF51161">
    <property type="entry name" value="Trimeric LpxA-like enzymes"/>
    <property type="match status" value="1"/>
</dbReference>
<evidence type="ECO:0000256" key="1">
    <source>
        <dbReference type="PIRSR" id="PIRSR620019-1"/>
    </source>
</evidence>
<evidence type="ECO:0000259" key="3">
    <source>
        <dbReference type="Pfam" id="PF17836"/>
    </source>
</evidence>
<dbReference type="KEGG" id="cmah:C1I91_08425"/>
<feature type="active site" description="Proton acceptor" evidence="1">
    <location>
        <position position="139"/>
    </location>
</feature>
<accession>A0A410DRG2</accession>
<dbReference type="RefSeq" id="WP_128212480.1">
    <property type="nucleotide sequence ID" value="NZ_CP025746.1"/>
</dbReference>
<dbReference type="InterPro" id="IPR050179">
    <property type="entry name" value="Trans_hexapeptide_repeat"/>
</dbReference>
<dbReference type="Gene3D" id="3.40.50.20">
    <property type="match status" value="1"/>
</dbReference>
<dbReference type="EMBL" id="CP025746">
    <property type="protein sequence ID" value="QAA31669.1"/>
    <property type="molecule type" value="Genomic_DNA"/>
</dbReference>
<keyword evidence="5" id="KW-1185">Reference proteome</keyword>
<evidence type="ECO:0000313" key="4">
    <source>
        <dbReference type="EMBL" id="QAA31669.1"/>
    </source>
</evidence>
<dbReference type="InterPro" id="IPR020019">
    <property type="entry name" value="AcTrfase_PglD-like"/>
</dbReference>